<dbReference type="GO" id="GO:0008574">
    <property type="term" value="F:plus-end-directed microtubule motor activity"/>
    <property type="evidence" value="ECO:0007669"/>
    <property type="project" value="TreeGrafter"/>
</dbReference>
<reference evidence="12 13" key="1">
    <citation type="journal article" date="2024" name="Insects">
        <title>An Improved Chromosome-Level Genome Assembly of the Firefly Pyrocoelia pectoralis.</title>
        <authorList>
            <person name="Fu X."/>
            <person name="Meyer-Rochow V.B."/>
            <person name="Ballantyne L."/>
            <person name="Zhu X."/>
        </authorList>
    </citation>
    <scope>NUCLEOTIDE SEQUENCE [LARGE SCALE GENOMIC DNA]</scope>
    <source>
        <strain evidence="12">XCY_ONT2</strain>
    </source>
</reference>
<keyword evidence="7" id="KW-0505">Motor protein</keyword>
<dbReference type="GO" id="GO:0005524">
    <property type="term" value="F:ATP binding"/>
    <property type="evidence" value="ECO:0007669"/>
    <property type="project" value="UniProtKB-KW"/>
</dbReference>
<comment type="similarity">
    <text evidence="9">Belongs to the TRAFAC class myosin-kinesin ATPase superfamily. Kinesin family.</text>
</comment>
<comment type="caution">
    <text evidence="9">Lacks conserved residue(s) required for the propagation of feature annotation.</text>
</comment>
<dbReference type="SUPFAM" id="SSF52540">
    <property type="entry name" value="P-loop containing nucleoside triphosphate hydrolases"/>
    <property type="match status" value="1"/>
</dbReference>
<dbReference type="PRINTS" id="PR00380">
    <property type="entry name" value="KINESINHEAVY"/>
</dbReference>
<evidence type="ECO:0000313" key="13">
    <source>
        <dbReference type="Proteomes" id="UP001329430"/>
    </source>
</evidence>
<comment type="caution">
    <text evidence="12">The sequence shown here is derived from an EMBL/GenBank/DDBJ whole genome shotgun (WGS) entry which is preliminary data.</text>
</comment>
<dbReference type="AlphaFoldDB" id="A0AAN7VPT8"/>
<evidence type="ECO:0000256" key="4">
    <source>
        <dbReference type="ARBA" id="ARBA00022741"/>
    </source>
</evidence>
<dbReference type="PANTHER" id="PTHR47970:SF29">
    <property type="entry name" value="KINESIN FAMILY MEMBER 20B"/>
    <property type="match status" value="1"/>
</dbReference>
<evidence type="ECO:0000256" key="6">
    <source>
        <dbReference type="ARBA" id="ARBA00023054"/>
    </source>
</evidence>
<evidence type="ECO:0000256" key="7">
    <source>
        <dbReference type="ARBA" id="ARBA00023175"/>
    </source>
</evidence>
<evidence type="ECO:0000256" key="3">
    <source>
        <dbReference type="ARBA" id="ARBA00022553"/>
    </source>
</evidence>
<dbReference type="Proteomes" id="UP001329430">
    <property type="component" value="Chromosome 2"/>
</dbReference>
<protein>
    <recommendedName>
        <fullName evidence="11">Kinesin motor domain-containing protein</fullName>
    </recommendedName>
</protein>
<keyword evidence="4" id="KW-0547">Nucleotide-binding</keyword>
<name>A0AAN7VPT8_9COLE</name>
<dbReference type="EMBL" id="JAVRBK010000002">
    <property type="protein sequence ID" value="KAK5647659.1"/>
    <property type="molecule type" value="Genomic_DNA"/>
</dbReference>
<dbReference type="InterPro" id="IPR036961">
    <property type="entry name" value="Kinesin_motor_dom_sf"/>
</dbReference>
<keyword evidence="13" id="KW-1185">Reference proteome</keyword>
<evidence type="ECO:0000256" key="2">
    <source>
        <dbReference type="ARBA" id="ARBA00022490"/>
    </source>
</evidence>
<proteinExistence type="inferred from homology"/>
<dbReference type="GO" id="GO:0051231">
    <property type="term" value="P:spindle elongation"/>
    <property type="evidence" value="ECO:0007669"/>
    <property type="project" value="TreeGrafter"/>
</dbReference>
<dbReference type="PROSITE" id="PS50067">
    <property type="entry name" value="KINESIN_MOTOR_2"/>
    <property type="match status" value="1"/>
</dbReference>
<feature type="coiled-coil region" evidence="10">
    <location>
        <begin position="552"/>
        <end position="632"/>
    </location>
</feature>
<gene>
    <name evidence="12" type="ORF">RI129_002551</name>
</gene>
<dbReference type="GO" id="GO:0007018">
    <property type="term" value="P:microtubule-based movement"/>
    <property type="evidence" value="ECO:0007669"/>
    <property type="project" value="InterPro"/>
</dbReference>
<feature type="domain" description="Kinesin motor" evidence="11">
    <location>
        <begin position="42"/>
        <end position="411"/>
    </location>
</feature>
<organism evidence="12 13">
    <name type="scientific">Pyrocoelia pectoralis</name>
    <dbReference type="NCBI Taxonomy" id="417401"/>
    <lineage>
        <taxon>Eukaryota</taxon>
        <taxon>Metazoa</taxon>
        <taxon>Ecdysozoa</taxon>
        <taxon>Arthropoda</taxon>
        <taxon>Hexapoda</taxon>
        <taxon>Insecta</taxon>
        <taxon>Pterygota</taxon>
        <taxon>Neoptera</taxon>
        <taxon>Endopterygota</taxon>
        <taxon>Coleoptera</taxon>
        <taxon>Polyphaga</taxon>
        <taxon>Elateriformia</taxon>
        <taxon>Elateroidea</taxon>
        <taxon>Lampyridae</taxon>
        <taxon>Lampyrinae</taxon>
        <taxon>Pyrocoelia</taxon>
    </lineage>
</organism>
<dbReference type="GO" id="GO:0072686">
    <property type="term" value="C:mitotic spindle"/>
    <property type="evidence" value="ECO:0007669"/>
    <property type="project" value="TreeGrafter"/>
</dbReference>
<evidence type="ECO:0000259" key="11">
    <source>
        <dbReference type="PROSITE" id="PS50067"/>
    </source>
</evidence>
<accession>A0AAN7VPT8</accession>
<comment type="subcellular location">
    <subcellularLocation>
        <location evidence="1">Cytoplasm</location>
        <location evidence="1">Cytoskeleton</location>
        <location evidence="1">Spindle</location>
    </subcellularLocation>
</comment>
<dbReference type="InterPro" id="IPR047149">
    <property type="entry name" value="KIF11-like"/>
</dbReference>
<dbReference type="SMART" id="SM00129">
    <property type="entry name" value="KISc"/>
    <property type="match status" value="1"/>
</dbReference>
<sequence>MSNPKISSGNISYLNPRVLSILAQNYPTEEGTAKDNSNEDNYLRVYLRIKKAENLEKLYTINNNTLQCKVLDRKIMKMYKFSKIFDSCSTQSEVYKDFIEKKMINFIKGINCTLLTYGASGSALEYFFQTLPKLPSEPRIKPTPSGGIIKLSSSEGFQERSRVNYIMSQCGDRLSHLKTYSIMQQHLEDNPVAIIDDDISDIHLSVWISFAEIYNEYVYDLLSTEPKPAHQRKKLRLVYLNNNAYIKDLQHINVTSASEAYYLLRYGLQNLNYAATSVHDHSSRSHSIFTIKLAQASNTKDGVSVSAFNFCDLAGSERLKNTNNVGDRLKESNNINASLLVLGRCIHAIRDSQKCKNSNLIPFRDSKLTQLFQNALLGNESISMIVCINPVKEMFDETQHVLNFSAIAKDVIIEQQQPVKRIKNDKFAKIMQAIELEDSVILDQNVELEALQNYLAFLCTEIEQENLNYTEEREQIISTYKNLIENTKEAWETSCKDLQGCIEEHNKKLFEESMKMLTTPEKSRKRKKISVIHIDISSDEESESPTTIKKNKKINQKRLQQLQIQLDTLKQEKDVEELEVQHILAKNKSLKEMLKDTNDTYQALQSEYHSEIHELNVEIVLLEDKLADLDRYLD</sequence>
<dbReference type="GO" id="GO:0005876">
    <property type="term" value="C:spindle microtubule"/>
    <property type="evidence" value="ECO:0007669"/>
    <property type="project" value="TreeGrafter"/>
</dbReference>
<keyword evidence="2" id="KW-0963">Cytoplasm</keyword>
<evidence type="ECO:0000256" key="5">
    <source>
        <dbReference type="ARBA" id="ARBA00022840"/>
    </source>
</evidence>
<keyword evidence="8" id="KW-0206">Cytoskeleton</keyword>
<dbReference type="PANTHER" id="PTHR47970">
    <property type="entry name" value="KINESIN-LIKE PROTEIN KIF11"/>
    <property type="match status" value="1"/>
</dbReference>
<dbReference type="GO" id="GO:0005634">
    <property type="term" value="C:nucleus"/>
    <property type="evidence" value="ECO:0007669"/>
    <property type="project" value="TreeGrafter"/>
</dbReference>
<evidence type="ECO:0000313" key="12">
    <source>
        <dbReference type="EMBL" id="KAK5647659.1"/>
    </source>
</evidence>
<evidence type="ECO:0000256" key="8">
    <source>
        <dbReference type="ARBA" id="ARBA00023212"/>
    </source>
</evidence>
<dbReference type="GO" id="GO:0008017">
    <property type="term" value="F:microtubule binding"/>
    <property type="evidence" value="ECO:0007669"/>
    <property type="project" value="InterPro"/>
</dbReference>
<evidence type="ECO:0000256" key="10">
    <source>
        <dbReference type="SAM" id="Coils"/>
    </source>
</evidence>
<dbReference type="Pfam" id="PF00225">
    <property type="entry name" value="Kinesin"/>
    <property type="match status" value="1"/>
</dbReference>
<dbReference type="InterPro" id="IPR001752">
    <property type="entry name" value="Kinesin_motor_dom"/>
</dbReference>
<evidence type="ECO:0000256" key="1">
    <source>
        <dbReference type="ARBA" id="ARBA00004186"/>
    </source>
</evidence>
<dbReference type="Gene3D" id="3.40.850.10">
    <property type="entry name" value="Kinesin motor domain"/>
    <property type="match status" value="1"/>
</dbReference>
<keyword evidence="6 10" id="KW-0175">Coiled coil</keyword>
<dbReference type="GO" id="GO:0090307">
    <property type="term" value="P:mitotic spindle assembly"/>
    <property type="evidence" value="ECO:0007669"/>
    <property type="project" value="TreeGrafter"/>
</dbReference>
<evidence type="ECO:0000256" key="9">
    <source>
        <dbReference type="PROSITE-ProRule" id="PRU00283"/>
    </source>
</evidence>
<keyword evidence="3" id="KW-0597">Phosphoprotein</keyword>
<dbReference type="InterPro" id="IPR027417">
    <property type="entry name" value="P-loop_NTPase"/>
</dbReference>
<keyword evidence="5" id="KW-0067">ATP-binding</keyword>